<gene>
    <name evidence="10" type="ordered locus">Dacet_1509</name>
</gene>
<organism evidence="10 11">
    <name type="scientific">Denitrovibrio acetiphilus (strain DSM 12809 / NBRC 114555 / N2460)</name>
    <dbReference type="NCBI Taxonomy" id="522772"/>
    <lineage>
        <taxon>Bacteria</taxon>
        <taxon>Pseudomonadati</taxon>
        <taxon>Deferribacterota</taxon>
        <taxon>Deferribacteres</taxon>
        <taxon>Deferribacterales</taxon>
        <taxon>Geovibrionaceae</taxon>
        <taxon>Denitrovibrio</taxon>
    </lineage>
</organism>
<evidence type="ECO:0000313" key="11">
    <source>
        <dbReference type="Proteomes" id="UP000002012"/>
    </source>
</evidence>
<dbReference type="AlphaFoldDB" id="D4H8C9"/>
<accession>D4H8C9</accession>
<evidence type="ECO:0000313" key="10">
    <source>
        <dbReference type="EMBL" id="ADD68278.1"/>
    </source>
</evidence>
<name>D4H8C9_DENA2</name>
<dbReference type="KEGG" id="dap:Dacet_1509"/>
<keyword evidence="6" id="KW-0642">Proline metabolism</keyword>
<sequence length="544" mass="60734">MNNSVFNVPHPSNEPVLEYREGSKEKKELKAALKELSEQYIEIPVIIGGKEIKSGNTVEITAPFDHSIKLGKFHQAGPKEIQLAIDTAMEARKAWSKMPWFHRAGIFLKVAELISTKYRAQMNAATMLSIGKTAVQAEIDSACELIDFLRFNTYFMQQIYSEQPMLNSKGMWNSLQYRPLEGFVLAVTPFNFTAISGNLPTAPAMMGNVCIWKPSTDAVYVPYLLMKIFKEAGMPDGIINLIPCKSSDLSNIAFSSRDFGGIHFTGSTKVFKTIWETIGKNIWDYKSYPRIVGETGGKDYIFAHNTADIEQLVAASVRGSFEYQGQKCSAASRAYIPMSMKDEYMKRMKEVIGTIKMGSPFDFTNFMTACVSKKAFKDITSYIDFAKDAKDAEVAIGGGYDDSKGWFIEPTVITTQNLEFKTFKEEIFGPVLTVTFYEDAKCDEYLEYCNSGNEYALTGAIFSSEREFIAKALEVLEDSAGNFYINDKPTGAVVGQQPFGGGRGSGTNDKAGSYLNLIRWVNTRTIKENFVPPVSIEYPHMEAE</sequence>
<dbReference type="InterPro" id="IPR015590">
    <property type="entry name" value="Aldehyde_DH_dom"/>
</dbReference>
<dbReference type="eggNOG" id="COG1012">
    <property type="taxonomic scope" value="Bacteria"/>
</dbReference>
<comment type="pathway">
    <text evidence="1">Amino-acid degradation; L-proline degradation into L-glutamate; L-glutamate from L-proline: step 2/2.</text>
</comment>
<comment type="catalytic activity">
    <reaction evidence="8">
        <text>L-glutamate 5-semialdehyde + NAD(+) + H2O = L-glutamate + NADH + 2 H(+)</text>
        <dbReference type="Rhea" id="RHEA:30235"/>
        <dbReference type="ChEBI" id="CHEBI:15377"/>
        <dbReference type="ChEBI" id="CHEBI:15378"/>
        <dbReference type="ChEBI" id="CHEBI:29985"/>
        <dbReference type="ChEBI" id="CHEBI:57540"/>
        <dbReference type="ChEBI" id="CHEBI:57945"/>
        <dbReference type="ChEBI" id="CHEBI:58066"/>
        <dbReference type="EC" id="1.2.1.88"/>
    </reaction>
</comment>
<evidence type="ECO:0000256" key="8">
    <source>
        <dbReference type="ARBA" id="ARBA00048142"/>
    </source>
</evidence>
<dbReference type="InterPro" id="IPR016162">
    <property type="entry name" value="Ald_DH_N"/>
</dbReference>
<dbReference type="PROSITE" id="PS00070">
    <property type="entry name" value="ALDEHYDE_DEHYDR_CYS"/>
    <property type="match status" value="1"/>
</dbReference>
<dbReference type="PANTHER" id="PTHR42862">
    <property type="entry name" value="DELTA-1-PYRROLINE-5-CARBOXYLATE DEHYDROGENASE 1, ISOFORM A-RELATED"/>
    <property type="match status" value="1"/>
</dbReference>
<evidence type="ECO:0000256" key="5">
    <source>
        <dbReference type="ARBA" id="ARBA00023027"/>
    </source>
</evidence>
<dbReference type="InterPro" id="IPR016160">
    <property type="entry name" value="Ald_DH_CS_CYS"/>
</dbReference>
<dbReference type="Pfam" id="PF00171">
    <property type="entry name" value="Aldedh"/>
    <property type="match status" value="1"/>
</dbReference>
<dbReference type="NCBIfam" id="TIGR01236">
    <property type="entry name" value="D1pyr5carbox1"/>
    <property type="match status" value="1"/>
</dbReference>
<proteinExistence type="inferred from homology"/>
<evidence type="ECO:0000256" key="7">
    <source>
        <dbReference type="ARBA" id="ARBA00032259"/>
    </source>
</evidence>
<dbReference type="GO" id="GO:0010133">
    <property type="term" value="P:L-proline catabolic process to L-glutamate"/>
    <property type="evidence" value="ECO:0007669"/>
    <property type="project" value="UniProtKB-UniPathway"/>
</dbReference>
<evidence type="ECO:0000256" key="1">
    <source>
        <dbReference type="ARBA" id="ARBA00004786"/>
    </source>
</evidence>
<dbReference type="SUPFAM" id="SSF53720">
    <property type="entry name" value="ALDH-like"/>
    <property type="match status" value="1"/>
</dbReference>
<evidence type="ECO:0000256" key="6">
    <source>
        <dbReference type="ARBA" id="ARBA00023062"/>
    </source>
</evidence>
<dbReference type="Gene3D" id="3.40.309.10">
    <property type="entry name" value="Aldehyde Dehydrogenase, Chain A, domain 2"/>
    <property type="match status" value="1"/>
</dbReference>
<dbReference type="PaxDb" id="522772-Dacet_1509"/>
<dbReference type="EC" id="1.2.1.88" evidence="3"/>
<dbReference type="PANTHER" id="PTHR42862:SF1">
    <property type="entry name" value="DELTA-1-PYRROLINE-5-CARBOXYLATE DEHYDROGENASE 2, ISOFORM A-RELATED"/>
    <property type="match status" value="1"/>
</dbReference>
<dbReference type="OrthoDB" id="629320at2"/>
<evidence type="ECO:0000256" key="4">
    <source>
        <dbReference type="ARBA" id="ARBA00023002"/>
    </source>
</evidence>
<dbReference type="GO" id="GO:0009898">
    <property type="term" value="C:cytoplasmic side of plasma membrane"/>
    <property type="evidence" value="ECO:0007669"/>
    <property type="project" value="TreeGrafter"/>
</dbReference>
<evidence type="ECO:0000259" key="9">
    <source>
        <dbReference type="Pfam" id="PF00171"/>
    </source>
</evidence>
<protein>
    <recommendedName>
        <fullName evidence="7">L-glutamate gamma-semialdehyde dehydrogenase</fullName>
        <ecNumber evidence="3">1.2.1.88</ecNumber>
    </recommendedName>
    <alternativeName>
        <fullName evidence="7">L-glutamate gamma-semialdehyde dehydrogenase</fullName>
    </alternativeName>
</protein>
<evidence type="ECO:0000256" key="3">
    <source>
        <dbReference type="ARBA" id="ARBA00012884"/>
    </source>
</evidence>
<feature type="domain" description="Aldehyde dehydrogenase" evidence="9">
    <location>
        <begin position="55"/>
        <end position="514"/>
    </location>
</feature>
<dbReference type="STRING" id="522772.Dacet_1509"/>
<dbReference type="InterPro" id="IPR016163">
    <property type="entry name" value="Ald_DH_C"/>
</dbReference>
<dbReference type="Proteomes" id="UP000002012">
    <property type="component" value="Chromosome"/>
</dbReference>
<dbReference type="RefSeq" id="WP_013010792.1">
    <property type="nucleotide sequence ID" value="NC_013943.1"/>
</dbReference>
<keyword evidence="5" id="KW-0520">NAD</keyword>
<dbReference type="InParanoid" id="D4H8C9"/>
<dbReference type="Gene3D" id="3.40.605.10">
    <property type="entry name" value="Aldehyde Dehydrogenase, Chain A, domain 1"/>
    <property type="match status" value="1"/>
</dbReference>
<reference evidence="10 11" key="1">
    <citation type="journal article" date="2010" name="Stand. Genomic Sci.">
        <title>Complete genome sequence of Denitrovibrio acetiphilus type strain (N2460).</title>
        <authorList>
            <person name="Kiss H."/>
            <person name="Lang E."/>
            <person name="Lapidus A."/>
            <person name="Copeland A."/>
            <person name="Nolan M."/>
            <person name="Glavina Del Rio T."/>
            <person name="Chen F."/>
            <person name="Lucas S."/>
            <person name="Tice H."/>
            <person name="Cheng J.F."/>
            <person name="Han C."/>
            <person name="Goodwin L."/>
            <person name="Pitluck S."/>
            <person name="Liolios K."/>
            <person name="Pati A."/>
            <person name="Ivanova N."/>
            <person name="Mavromatis K."/>
            <person name="Chen A."/>
            <person name="Palaniappan K."/>
            <person name="Land M."/>
            <person name="Hauser L."/>
            <person name="Chang Y.J."/>
            <person name="Jeffries C.D."/>
            <person name="Detter J.C."/>
            <person name="Brettin T."/>
            <person name="Spring S."/>
            <person name="Rohde M."/>
            <person name="Goker M."/>
            <person name="Woyke T."/>
            <person name="Bristow J."/>
            <person name="Eisen J.A."/>
            <person name="Markowitz V."/>
            <person name="Hugenholtz P."/>
            <person name="Kyrpides N.C."/>
            <person name="Klenk H.P."/>
        </authorList>
    </citation>
    <scope>NUCLEOTIDE SEQUENCE [LARGE SCALE GENOMIC DNA]</scope>
    <source>
        <strain evidence="11">DSM 12809 / NBRC 114555 / N2460</strain>
    </source>
</reference>
<dbReference type="CDD" id="cd07123">
    <property type="entry name" value="ALDH_F4-17_P5CDH"/>
    <property type="match status" value="1"/>
</dbReference>
<keyword evidence="4" id="KW-0560">Oxidoreductase</keyword>
<dbReference type="UniPathway" id="UPA00261">
    <property type="reaction ID" value="UER00374"/>
</dbReference>
<dbReference type="InterPro" id="IPR016161">
    <property type="entry name" value="Ald_DH/histidinol_DH"/>
</dbReference>
<dbReference type="FunFam" id="3.40.605.10:FF:000006">
    <property type="entry name" value="1-pyrroline-5-carboxylate dehydrogenase"/>
    <property type="match status" value="1"/>
</dbReference>
<evidence type="ECO:0000256" key="2">
    <source>
        <dbReference type="ARBA" id="ARBA00009986"/>
    </source>
</evidence>
<dbReference type="EMBL" id="CP001968">
    <property type="protein sequence ID" value="ADD68278.1"/>
    <property type="molecule type" value="Genomic_DNA"/>
</dbReference>
<dbReference type="InterPro" id="IPR050485">
    <property type="entry name" value="Proline_metab_enzyme"/>
</dbReference>
<dbReference type="GO" id="GO:0004657">
    <property type="term" value="F:proline dehydrogenase activity"/>
    <property type="evidence" value="ECO:0007669"/>
    <property type="project" value="UniProtKB-ARBA"/>
</dbReference>
<dbReference type="GO" id="GO:0003842">
    <property type="term" value="F:L-glutamate gamma-semialdehyde dehydrogenase activity"/>
    <property type="evidence" value="ECO:0007669"/>
    <property type="project" value="UniProtKB-EC"/>
</dbReference>
<dbReference type="FunFam" id="3.40.309.10:FF:000005">
    <property type="entry name" value="1-pyrroline-5-carboxylate dehydrogenase 1"/>
    <property type="match status" value="1"/>
</dbReference>
<dbReference type="HOGENOM" id="CLU_005391_4_1_0"/>
<dbReference type="InterPro" id="IPR005931">
    <property type="entry name" value="P5CDH/ALDH4A1"/>
</dbReference>
<comment type="similarity">
    <text evidence="2">Belongs to the aldehyde dehydrogenase family.</text>
</comment>
<keyword evidence="11" id="KW-1185">Reference proteome</keyword>